<dbReference type="AlphaFoldDB" id="A0A9X3YHT7"/>
<reference evidence="1" key="1">
    <citation type="submission" date="2023-02" db="EMBL/GenBank/DDBJ databases">
        <title>Tahibacter soli sp. nov. isolated from soil.</title>
        <authorList>
            <person name="Baek J.H."/>
            <person name="Lee J.K."/>
            <person name="Choi D.G."/>
            <person name="Jeon C.O."/>
        </authorList>
    </citation>
    <scope>NUCLEOTIDE SEQUENCE</scope>
    <source>
        <strain evidence="1">BL</strain>
    </source>
</reference>
<dbReference type="Proteomes" id="UP001139971">
    <property type="component" value="Unassembled WGS sequence"/>
</dbReference>
<dbReference type="EMBL" id="JAOVZO020000003">
    <property type="protein sequence ID" value="MDC8011882.1"/>
    <property type="molecule type" value="Genomic_DNA"/>
</dbReference>
<proteinExistence type="predicted"/>
<protein>
    <submittedName>
        <fullName evidence="1">Uncharacterized protein</fullName>
    </submittedName>
</protein>
<sequence>MTETSSYAVYLFPQALEALGEPIKPYVQEGPGGTHIVCAEIDVSGPLFGLTLTGRDAQGRSSELEIMIPHAMVKLVMSIHSEHGFGFKQA</sequence>
<keyword evidence="2" id="KW-1185">Reference proteome</keyword>
<comment type="caution">
    <text evidence="1">The sequence shown here is derived from an EMBL/GenBank/DDBJ whole genome shotgun (WGS) entry which is preliminary data.</text>
</comment>
<evidence type="ECO:0000313" key="1">
    <source>
        <dbReference type="EMBL" id="MDC8011882.1"/>
    </source>
</evidence>
<accession>A0A9X3YHT7</accession>
<dbReference type="RefSeq" id="WP_263543151.1">
    <property type="nucleotide sequence ID" value="NZ_JAOVZO020000003.1"/>
</dbReference>
<organism evidence="1 2">
    <name type="scientific">Tahibacter soli</name>
    <dbReference type="NCBI Taxonomy" id="2983605"/>
    <lineage>
        <taxon>Bacteria</taxon>
        <taxon>Pseudomonadati</taxon>
        <taxon>Pseudomonadota</taxon>
        <taxon>Gammaproteobacteria</taxon>
        <taxon>Lysobacterales</taxon>
        <taxon>Rhodanobacteraceae</taxon>
        <taxon>Tahibacter</taxon>
    </lineage>
</organism>
<evidence type="ECO:0000313" key="2">
    <source>
        <dbReference type="Proteomes" id="UP001139971"/>
    </source>
</evidence>
<name>A0A9X3YHT7_9GAMM</name>
<gene>
    <name evidence="1" type="ORF">OD750_004905</name>
</gene>